<name>A0A238C1V1_9BILA</name>
<dbReference type="AlphaFoldDB" id="A0A238C1V1"/>
<evidence type="ECO:0000313" key="1">
    <source>
        <dbReference type="EMBL" id="OZC11085.1"/>
    </source>
</evidence>
<dbReference type="EMBL" id="KZ269982">
    <property type="protein sequence ID" value="OZC11085.1"/>
    <property type="molecule type" value="Genomic_DNA"/>
</dbReference>
<reference evidence="1 2" key="1">
    <citation type="submission" date="2015-12" db="EMBL/GenBank/DDBJ databases">
        <title>Draft genome of the nematode, Onchocerca flexuosa.</title>
        <authorList>
            <person name="Mitreva M."/>
        </authorList>
    </citation>
    <scope>NUCLEOTIDE SEQUENCE [LARGE SCALE GENOMIC DNA]</scope>
    <source>
        <strain evidence="1">Red Deer</strain>
    </source>
</reference>
<organism evidence="1 2">
    <name type="scientific">Onchocerca flexuosa</name>
    <dbReference type="NCBI Taxonomy" id="387005"/>
    <lineage>
        <taxon>Eukaryota</taxon>
        <taxon>Metazoa</taxon>
        <taxon>Ecdysozoa</taxon>
        <taxon>Nematoda</taxon>
        <taxon>Chromadorea</taxon>
        <taxon>Rhabditida</taxon>
        <taxon>Spirurina</taxon>
        <taxon>Spiruromorpha</taxon>
        <taxon>Filarioidea</taxon>
        <taxon>Onchocercidae</taxon>
        <taxon>Onchocerca</taxon>
    </lineage>
</organism>
<keyword evidence="2" id="KW-1185">Reference proteome</keyword>
<accession>A0A238C1V1</accession>
<proteinExistence type="predicted"/>
<gene>
    <name evidence="1" type="ORF">X798_01911</name>
</gene>
<protein>
    <submittedName>
        <fullName evidence="1">Uncharacterized protein</fullName>
    </submittedName>
</protein>
<sequence>MVLNFLHKEKFFEWKNENKIRRGLDVTVDVTVNINDFEIIQSQEQQAIEFDSKDKIKIKGWCSHEAATPRTYDIYYVECPEAPSSSKFSKKAALKQGRLRCCSNLSILSVRSVCYCSISAAISVNVVDDDKNGNSSSGNRELSSA</sequence>
<dbReference type="Proteomes" id="UP000242913">
    <property type="component" value="Unassembled WGS sequence"/>
</dbReference>
<evidence type="ECO:0000313" key="2">
    <source>
        <dbReference type="Proteomes" id="UP000242913"/>
    </source>
</evidence>